<dbReference type="PROSITE" id="PS51257">
    <property type="entry name" value="PROKAR_LIPOPROTEIN"/>
    <property type="match status" value="1"/>
</dbReference>
<comment type="caution">
    <text evidence="2">The sequence shown here is derived from an EMBL/GenBank/DDBJ whole genome shotgun (WGS) entry which is preliminary data.</text>
</comment>
<name>A0ABT9Z2D2_9BACI</name>
<evidence type="ECO:0000256" key="1">
    <source>
        <dbReference type="SAM" id="SignalP"/>
    </source>
</evidence>
<evidence type="ECO:0000313" key="2">
    <source>
        <dbReference type="EMBL" id="MDQ0226406.1"/>
    </source>
</evidence>
<reference evidence="2 3" key="1">
    <citation type="submission" date="2023-07" db="EMBL/GenBank/DDBJ databases">
        <title>Genomic Encyclopedia of Type Strains, Phase IV (KMG-IV): sequencing the most valuable type-strain genomes for metagenomic binning, comparative biology and taxonomic classification.</title>
        <authorList>
            <person name="Goeker M."/>
        </authorList>
    </citation>
    <scope>NUCLEOTIDE SEQUENCE [LARGE SCALE GENOMIC DNA]</scope>
    <source>
        <strain evidence="2 3">DSM 17723</strain>
    </source>
</reference>
<evidence type="ECO:0000313" key="3">
    <source>
        <dbReference type="Proteomes" id="UP001232245"/>
    </source>
</evidence>
<accession>A0ABT9Z2D2</accession>
<dbReference type="RefSeq" id="WP_174879629.1">
    <property type="nucleotide sequence ID" value="NZ_CADEPK010000033.1"/>
</dbReference>
<proteinExistence type="predicted"/>
<dbReference type="EMBL" id="JAUSTZ010000005">
    <property type="protein sequence ID" value="MDQ0226406.1"/>
    <property type="molecule type" value="Genomic_DNA"/>
</dbReference>
<dbReference type="Proteomes" id="UP001232245">
    <property type="component" value="Unassembled WGS sequence"/>
</dbReference>
<feature type="signal peptide" evidence="1">
    <location>
        <begin position="1"/>
        <end position="26"/>
    </location>
</feature>
<protein>
    <submittedName>
        <fullName evidence="2">Uncharacterized protein</fullName>
    </submittedName>
</protein>
<feature type="chain" id="PRO_5045488046" evidence="1">
    <location>
        <begin position="27"/>
        <end position="252"/>
    </location>
</feature>
<keyword evidence="1" id="KW-0732">Signal</keyword>
<gene>
    <name evidence="2" type="ORF">J2S02_002751</name>
</gene>
<sequence length="252" mass="28036">MNKIFISLLCWSIILFSCGFPQNVGAEEPITISARNNALTAAVNYLSAKKNCQIDKMEQFSLQILKHDEDERTCQKHQLQNAEVTDYIMASSDLALVSTKLDYPDKIVVQTSPVVKVSGKWKFVAGINNHQPVVTTEKVKPEIVNGINNYLNSIKTANQKGMDMYGKKLGGVEEEQDGMLAATKSASFEFNVAAVKMIAETVAITSIKTKINGKLNEQVYVVYLEDNKWKVISDRFLLTASIPKNENPVKVD</sequence>
<keyword evidence="3" id="KW-1185">Reference proteome</keyword>
<organism evidence="2 3">
    <name type="scientific">Metabacillus niabensis</name>
    <dbReference type="NCBI Taxonomy" id="324854"/>
    <lineage>
        <taxon>Bacteria</taxon>
        <taxon>Bacillati</taxon>
        <taxon>Bacillota</taxon>
        <taxon>Bacilli</taxon>
        <taxon>Bacillales</taxon>
        <taxon>Bacillaceae</taxon>
        <taxon>Metabacillus</taxon>
    </lineage>
</organism>